<dbReference type="Gene3D" id="3.40.462.20">
    <property type="match status" value="1"/>
</dbReference>
<evidence type="ECO:0000259" key="2">
    <source>
        <dbReference type="PROSITE" id="PS51387"/>
    </source>
</evidence>
<organism evidence="3 4">
    <name type="scientific">Rhizoctonia solani</name>
    <dbReference type="NCBI Taxonomy" id="456999"/>
    <lineage>
        <taxon>Eukaryota</taxon>
        <taxon>Fungi</taxon>
        <taxon>Dikarya</taxon>
        <taxon>Basidiomycota</taxon>
        <taxon>Agaricomycotina</taxon>
        <taxon>Agaricomycetes</taxon>
        <taxon>Cantharellales</taxon>
        <taxon>Ceratobasidiaceae</taxon>
        <taxon>Rhizoctonia</taxon>
    </lineage>
</organism>
<dbReference type="Gene3D" id="3.20.20.70">
    <property type="entry name" value="Aldolase class I"/>
    <property type="match status" value="1"/>
</dbReference>
<dbReference type="Pfam" id="PF01565">
    <property type="entry name" value="FAD_binding_4"/>
    <property type="match status" value="1"/>
</dbReference>
<evidence type="ECO:0000256" key="1">
    <source>
        <dbReference type="SAM" id="SignalP"/>
    </source>
</evidence>
<dbReference type="Pfam" id="PF00724">
    <property type="entry name" value="Oxidored_FMN"/>
    <property type="match status" value="1"/>
</dbReference>
<dbReference type="InterPro" id="IPR013785">
    <property type="entry name" value="Aldolase_TIM"/>
</dbReference>
<dbReference type="InterPro" id="IPR016167">
    <property type="entry name" value="FAD-bd_PCMH_sub1"/>
</dbReference>
<dbReference type="InterPro" id="IPR016166">
    <property type="entry name" value="FAD-bd_PCMH"/>
</dbReference>
<dbReference type="SUPFAM" id="SSF51395">
    <property type="entry name" value="FMN-linked oxidoreductases"/>
    <property type="match status" value="1"/>
</dbReference>
<dbReference type="InterPro" id="IPR006094">
    <property type="entry name" value="Oxid_FAD_bind_N"/>
</dbReference>
<dbReference type="InterPro" id="IPR045247">
    <property type="entry name" value="Oye-like"/>
</dbReference>
<comment type="caution">
    <text evidence="3">The sequence shown here is derived from an EMBL/GenBank/DDBJ whole genome shotgun (WGS) entry which is preliminary data.</text>
</comment>
<dbReference type="SUPFAM" id="SSF56176">
    <property type="entry name" value="FAD-binding/transporter-associated domain-like"/>
    <property type="match status" value="1"/>
</dbReference>
<evidence type="ECO:0000313" key="3">
    <source>
        <dbReference type="EMBL" id="CAE6385819.1"/>
    </source>
</evidence>
<dbReference type="PROSITE" id="PS51387">
    <property type="entry name" value="FAD_PCMH"/>
    <property type="match status" value="1"/>
</dbReference>
<gene>
    <name evidence="3" type="ORF">RDB_LOCUS38865</name>
</gene>
<dbReference type="CDD" id="cd02933">
    <property type="entry name" value="OYE_like_FMN"/>
    <property type="match status" value="1"/>
</dbReference>
<proteinExistence type="predicted"/>
<dbReference type="InterPro" id="IPR016169">
    <property type="entry name" value="FAD-bd_PCMH_sub2"/>
</dbReference>
<dbReference type="GO" id="GO:0003959">
    <property type="term" value="F:NADPH dehydrogenase activity"/>
    <property type="evidence" value="ECO:0007669"/>
    <property type="project" value="TreeGrafter"/>
</dbReference>
<evidence type="ECO:0000313" key="4">
    <source>
        <dbReference type="Proteomes" id="UP000663846"/>
    </source>
</evidence>
<dbReference type="GO" id="GO:0071949">
    <property type="term" value="F:FAD binding"/>
    <property type="evidence" value="ECO:0007669"/>
    <property type="project" value="InterPro"/>
</dbReference>
<dbReference type="PANTHER" id="PTHR22893:SF91">
    <property type="entry name" value="NADPH DEHYDROGENASE 2-RELATED"/>
    <property type="match status" value="1"/>
</dbReference>
<protein>
    <recommendedName>
        <fullName evidence="2">FAD-binding PCMH-type domain-containing protein</fullName>
    </recommendedName>
</protein>
<feature type="domain" description="FAD-binding PCMH-type" evidence="2">
    <location>
        <begin position="63"/>
        <end position="234"/>
    </location>
</feature>
<keyword evidence="1" id="KW-0732">Signal</keyword>
<dbReference type="GO" id="GO:0010181">
    <property type="term" value="F:FMN binding"/>
    <property type="evidence" value="ECO:0007669"/>
    <property type="project" value="InterPro"/>
</dbReference>
<dbReference type="AlphaFoldDB" id="A0A8H2ZZQ6"/>
<accession>A0A8H2ZZQ6</accession>
<dbReference type="InterPro" id="IPR036318">
    <property type="entry name" value="FAD-bd_PCMH-like_sf"/>
</dbReference>
<dbReference type="Proteomes" id="UP000663846">
    <property type="component" value="Unassembled WGS sequence"/>
</dbReference>
<feature type="chain" id="PRO_5034030717" description="FAD-binding PCMH-type domain-containing protein" evidence="1">
    <location>
        <begin position="24"/>
        <end position="874"/>
    </location>
</feature>
<feature type="signal peptide" evidence="1">
    <location>
        <begin position="1"/>
        <end position="23"/>
    </location>
</feature>
<dbReference type="Gene3D" id="3.30.43.10">
    <property type="entry name" value="Uridine Diphospho-n-acetylenolpyruvylglucosamine Reductase, domain 2"/>
    <property type="match status" value="1"/>
</dbReference>
<dbReference type="FunFam" id="3.20.20.70:FF:000138">
    <property type="entry name" value="NADPH dehydrogenase 1"/>
    <property type="match status" value="1"/>
</dbReference>
<reference evidence="3" key="1">
    <citation type="submission" date="2021-01" db="EMBL/GenBank/DDBJ databases">
        <authorList>
            <person name="Kaushik A."/>
        </authorList>
    </citation>
    <scope>NUCLEOTIDE SEQUENCE</scope>
    <source>
        <strain evidence="3">AG1-1C</strain>
    </source>
</reference>
<dbReference type="EMBL" id="CAJMWS010000245">
    <property type="protein sequence ID" value="CAE6385819.1"/>
    <property type="molecule type" value="Genomic_DNA"/>
</dbReference>
<sequence>MTRGFPLARRLFELASLAVGVCAYGAPDTCCNHLTTALSGEKVSTPSTLKYTIENNKYWSSTCVLKPACVFVPEASSDVSAAVKILVENDCEFGTRGGGHTPNPGWAGTNSGVLISLSKLNAIEVSADKKSVVIGAGNRWGDVYAKTGEHGVTVTGGRISPVGVSGYLLGGGLSYLMHSEGFSANSVLSYEIVLANGTVSTVTADSAGDLFRALKGGTGNFGLVTSFKLQTYPINQVYAGSLYYSPDKYDALFPLMEEYARKGVESDPKAHVISAFICAPAQVLDMATFYSFYSEPVTAPPQAIKPFFDVPTIVNTVKVKTVKEAADELTIGTINGLRQDVRTYSIRADAGLYKQLFNVWHSTSTELNSTSGWSSVIAFQPISNSMIRASAKKGENVLGLEPADDPLVVVNYQFTWAFPGDDEKVYAAIDHLIAASMDIAKSSNRLERYIYLNYASTSQQPIESYGPAQVDFLALVKTKYDPNDIDLFLPCLTYLNSSVVMVIASKLFQPLQVGDITLQHRVILAPLTRFRANKEHIHQDIAAEYYEQRAEVPGTLLITEATFIAAEAGGYNHVPGIWNDEQIQAWKNVVDRVHAKGSYIYLQLWAIGRAAEPDVIHAEGYPYVSSSPVLLEDRSEVPQELTKDDIKRYVGLYVQAAKNAVHKAGFDGVEIHAANGYLPEQFLQDTCNQRTDEYGGSIENRARFVLEITDAVVEAVGAKKTGIRFSPWSRFLGMRMKDPIPTFSYVLRELVKRHPDLAYVHFVESVVAGDGDADPAHRSNVESNDFAREIWGNRPFFIAGGFKLNTALEVAENYEQTAVAFGRLFIANPDLPARLRQDLPLNAYNRATFYSPGAVGYTDYPRAQKVAIAQRVEA</sequence>
<dbReference type="PANTHER" id="PTHR22893">
    <property type="entry name" value="NADH OXIDOREDUCTASE-RELATED"/>
    <property type="match status" value="1"/>
</dbReference>
<dbReference type="Gene3D" id="3.30.465.10">
    <property type="match status" value="1"/>
</dbReference>
<name>A0A8H2ZZQ6_9AGAM</name>
<dbReference type="InterPro" id="IPR001155">
    <property type="entry name" value="OxRdtase_FMN_N"/>
</dbReference>